<dbReference type="CDD" id="cd03817">
    <property type="entry name" value="GT4_UGDG-like"/>
    <property type="match status" value="1"/>
</dbReference>
<dbReference type="AlphaFoldDB" id="A0A429ZTB6"/>
<dbReference type="FunFam" id="3.40.50.2000:FF:000136">
    <property type="entry name" value="Glycosyl transferase, group 1"/>
    <property type="match status" value="1"/>
</dbReference>
<keyword evidence="4" id="KW-1185">Reference proteome</keyword>
<organism evidence="3 4">
    <name type="scientific">Vagococcus vulneris</name>
    <dbReference type="NCBI Taxonomy" id="1977869"/>
    <lineage>
        <taxon>Bacteria</taxon>
        <taxon>Bacillati</taxon>
        <taxon>Bacillota</taxon>
        <taxon>Bacilli</taxon>
        <taxon>Lactobacillales</taxon>
        <taxon>Enterococcaceae</taxon>
        <taxon>Vagococcus</taxon>
    </lineage>
</organism>
<accession>A0A429ZTB6</accession>
<dbReference type="Pfam" id="PF13439">
    <property type="entry name" value="Glyco_transf_4"/>
    <property type="match status" value="1"/>
</dbReference>
<evidence type="ECO:0000259" key="1">
    <source>
        <dbReference type="Pfam" id="PF00534"/>
    </source>
</evidence>
<feature type="domain" description="Glycosyl transferase family 1" evidence="1">
    <location>
        <begin position="191"/>
        <end position="345"/>
    </location>
</feature>
<dbReference type="Pfam" id="PF00534">
    <property type="entry name" value="Glycos_transf_1"/>
    <property type="match status" value="1"/>
</dbReference>
<sequence length="405" mass="46651">MRVGFFTDTYLPQVSGVSTSISTLKRELEKRGHEVYVFTTTDPNAAEEDSSIIRLPSIPFVSFKERRIMIRGMAYAYSTSKKLNLDIIHTHTEFGVGILGKMTAKKMGIPCLHTYHTMYEDYLHYIAHGKLIRPSHVKRLSRLFTQHMSGVICPSQRVVDKMEEYEVLLPKRIIPTGIDIAKFSPVSQNEKDELLRKYQLDKDNLILLSVSRISYEKNIQAILRGMPKIINKYPNVKLLIVGDGPYRESLEKIIKELSIERYVIFTGEIRNNQIAVYYQIASLLVSASDSETQGLTYTEAMAAKLQVVAKGNQYLNELFDKKTLGTTYLEDTDFAEAVIDYVQSDIKIRDTDWENRLYDISSVSFGERVESFYESTIDYYYTYGNEDADISEDRLLTLKFLKNRF</sequence>
<keyword evidence="3" id="KW-0808">Transferase</keyword>
<gene>
    <name evidence="3" type="ORF">CBF37_10570</name>
</gene>
<dbReference type="OrthoDB" id="9802525at2"/>
<evidence type="ECO:0000313" key="4">
    <source>
        <dbReference type="Proteomes" id="UP000287857"/>
    </source>
</evidence>
<dbReference type="InterPro" id="IPR001296">
    <property type="entry name" value="Glyco_trans_1"/>
</dbReference>
<dbReference type="RefSeq" id="WP_125984714.1">
    <property type="nucleotide sequence ID" value="NZ_NGJS01000021.1"/>
</dbReference>
<comment type="caution">
    <text evidence="3">The sequence shown here is derived from an EMBL/GenBank/DDBJ whole genome shotgun (WGS) entry which is preliminary data.</text>
</comment>
<dbReference type="EMBL" id="NGJS01000021">
    <property type="protein sequence ID" value="RST96928.1"/>
    <property type="molecule type" value="Genomic_DNA"/>
</dbReference>
<dbReference type="GO" id="GO:0016758">
    <property type="term" value="F:hexosyltransferase activity"/>
    <property type="evidence" value="ECO:0007669"/>
    <property type="project" value="TreeGrafter"/>
</dbReference>
<dbReference type="Gene3D" id="3.40.50.2000">
    <property type="entry name" value="Glycogen Phosphorylase B"/>
    <property type="match status" value="2"/>
</dbReference>
<dbReference type="PANTHER" id="PTHR45947">
    <property type="entry name" value="SULFOQUINOVOSYL TRANSFERASE SQD2"/>
    <property type="match status" value="1"/>
</dbReference>
<dbReference type="Proteomes" id="UP000287857">
    <property type="component" value="Unassembled WGS sequence"/>
</dbReference>
<proteinExistence type="predicted"/>
<protein>
    <submittedName>
        <fullName evidence="3">1,2-diacylglycerol 3-glucosyltransferase</fullName>
    </submittedName>
</protein>
<dbReference type="PANTHER" id="PTHR45947:SF3">
    <property type="entry name" value="SULFOQUINOVOSYL TRANSFERASE SQD2"/>
    <property type="match status" value="1"/>
</dbReference>
<dbReference type="SUPFAM" id="SSF53756">
    <property type="entry name" value="UDP-Glycosyltransferase/glycogen phosphorylase"/>
    <property type="match status" value="1"/>
</dbReference>
<evidence type="ECO:0000259" key="2">
    <source>
        <dbReference type="Pfam" id="PF13439"/>
    </source>
</evidence>
<evidence type="ECO:0000313" key="3">
    <source>
        <dbReference type="EMBL" id="RST96928.1"/>
    </source>
</evidence>
<dbReference type="InterPro" id="IPR050194">
    <property type="entry name" value="Glycosyltransferase_grp1"/>
</dbReference>
<name>A0A429ZTB6_9ENTE</name>
<dbReference type="InterPro" id="IPR028098">
    <property type="entry name" value="Glyco_trans_4-like_N"/>
</dbReference>
<feature type="domain" description="Glycosyltransferase subfamily 4-like N-terminal" evidence="2">
    <location>
        <begin position="14"/>
        <end position="181"/>
    </location>
</feature>
<reference evidence="3 4" key="1">
    <citation type="submission" date="2017-05" db="EMBL/GenBank/DDBJ databases">
        <title>Vagococcus spp. assemblies.</title>
        <authorList>
            <person name="Gulvik C.A."/>
        </authorList>
    </citation>
    <scope>NUCLEOTIDE SEQUENCE [LARGE SCALE GENOMIC DNA]</scope>
    <source>
        <strain evidence="3 4">SS1995</strain>
    </source>
</reference>